<evidence type="ECO:0000313" key="2">
    <source>
        <dbReference type="Proteomes" id="UP001322138"/>
    </source>
</evidence>
<dbReference type="Proteomes" id="UP001322138">
    <property type="component" value="Unassembled WGS sequence"/>
</dbReference>
<evidence type="ECO:0000313" key="1">
    <source>
        <dbReference type="EMBL" id="KAK4646766.1"/>
    </source>
</evidence>
<organism evidence="1 2">
    <name type="scientific">Podospora bellae-mahoneyi</name>
    <dbReference type="NCBI Taxonomy" id="2093777"/>
    <lineage>
        <taxon>Eukaryota</taxon>
        <taxon>Fungi</taxon>
        <taxon>Dikarya</taxon>
        <taxon>Ascomycota</taxon>
        <taxon>Pezizomycotina</taxon>
        <taxon>Sordariomycetes</taxon>
        <taxon>Sordariomycetidae</taxon>
        <taxon>Sordariales</taxon>
        <taxon>Podosporaceae</taxon>
        <taxon>Podospora</taxon>
    </lineage>
</organism>
<proteinExistence type="predicted"/>
<reference evidence="1 2" key="1">
    <citation type="journal article" date="2023" name="bioRxiv">
        <title>High-quality genome assemblies of four members of thePodospora anserinaspecies complex.</title>
        <authorList>
            <person name="Ament-Velasquez S.L."/>
            <person name="Vogan A.A."/>
            <person name="Wallerman O."/>
            <person name="Hartmann F."/>
            <person name="Gautier V."/>
            <person name="Silar P."/>
            <person name="Giraud T."/>
            <person name="Johannesson H."/>
        </authorList>
    </citation>
    <scope>NUCLEOTIDE SEQUENCE [LARGE SCALE GENOMIC DNA]</scope>
    <source>
        <strain evidence="1 2">CBS 112042</strain>
    </source>
</reference>
<keyword evidence="2" id="KW-1185">Reference proteome</keyword>
<name>A0ABR0FS38_9PEZI</name>
<sequence>MQDKCCYCHSWESLGKDWQIPLIHPIHKRPSIVLAISQYLHALNTTQPRRFELNINCIQHRLEIATANGAISKQGR</sequence>
<dbReference type="RefSeq" id="XP_062735742.1">
    <property type="nucleotide sequence ID" value="XM_062872406.1"/>
</dbReference>
<gene>
    <name evidence="1" type="ORF">QC761_0046140</name>
</gene>
<dbReference type="GeneID" id="87891566"/>
<accession>A0ABR0FS38</accession>
<comment type="caution">
    <text evidence="1">The sequence shown here is derived from an EMBL/GenBank/DDBJ whole genome shotgun (WGS) entry which is preliminary data.</text>
</comment>
<protein>
    <submittedName>
        <fullName evidence="1">Uncharacterized protein</fullName>
    </submittedName>
</protein>
<dbReference type="EMBL" id="JAFFGZ010000004">
    <property type="protein sequence ID" value="KAK4646766.1"/>
    <property type="molecule type" value="Genomic_DNA"/>
</dbReference>